<dbReference type="Proteomes" id="UP001302602">
    <property type="component" value="Unassembled WGS sequence"/>
</dbReference>
<sequence>MSSIPIAVVVADPEPDVARAIQVSLLPRYDVVHFFKNVDQALFELPLLVKGNLELPDHSGMGSNAERDVPDRKVPKALVVYSDLPDYVLDTVRQSFADKIKVLGVPPECDPQFVMIQLDDML</sequence>
<dbReference type="RefSeq" id="XP_062643030.1">
    <property type="nucleotide sequence ID" value="XM_062793925.1"/>
</dbReference>
<reference evidence="1" key="2">
    <citation type="submission" date="2023-05" db="EMBL/GenBank/DDBJ databases">
        <authorList>
            <consortium name="Lawrence Berkeley National Laboratory"/>
            <person name="Steindorff A."/>
            <person name="Hensen N."/>
            <person name="Bonometti L."/>
            <person name="Westerberg I."/>
            <person name="Brannstrom I.O."/>
            <person name="Guillou S."/>
            <person name="Cros-Aarteil S."/>
            <person name="Calhoun S."/>
            <person name="Haridas S."/>
            <person name="Kuo A."/>
            <person name="Mondo S."/>
            <person name="Pangilinan J."/>
            <person name="Riley R."/>
            <person name="Labutti K."/>
            <person name="Andreopoulos B."/>
            <person name="Lipzen A."/>
            <person name="Chen C."/>
            <person name="Yanf M."/>
            <person name="Daum C."/>
            <person name="Ng V."/>
            <person name="Clum A."/>
            <person name="Ohm R."/>
            <person name="Martin F."/>
            <person name="Silar P."/>
            <person name="Natvig D."/>
            <person name="Lalanne C."/>
            <person name="Gautier V."/>
            <person name="Ament-Velasquez S.L."/>
            <person name="Kruys A."/>
            <person name="Hutchinson M.I."/>
            <person name="Powell A.J."/>
            <person name="Barry K."/>
            <person name="Miller A.N."/>
            <person name="Grigoriev I.V."/>
            <person name="Debuchy R."/>
            <person name="Gladieux P."/>
            <person name="Thoren M.H."/>
            <person name="Johannesson H."/>
        </authorList>
    </citation>
    <scope>NUCLEOTIDE SEQUENCE</scope>
    <source>
        <strain evidence="1">CBS 731.68</strain>
    </source>
</reference>
<gene>
    <name evidence="1" type="ORF">N657DRAFT_650366</name>
</gene>
<comment type="caution">
    <text evidence="1">The sequence shown here is derived from an EMBL/GenBank/DDBJ whole genome shotgun (WGS) entry which is preliminary data.</text>
</comment>
<evidence type="ECO:0000313" key="1">
    <source>
        <dbReference type="EMBL" id="KAK4119257.1"/>
    </source>
</evidence>
<name>A0AAN6YZC3_9PEZI</name>
<accession>A0AAN6YZC3</accession>
<proteinExistence type="predicted"/>
<organism evidence="1 2">
    <name type="scientific">Parathielavia appendiculata</name>
    <dbReference type="NCBI Taxonomy" id="2587402"/>
    <lineage>
        <taxon>Eukaryota</taxon>
        <taxon>Fungi</taxon>
        <taxon>Dikarya</taxon>
        <taxon>Ascomycota</taxon>
        <taxon>Pezizomycotina</taxon>
        <taxon>Sordariomycetes</taxon>
        <taxon>Sordariomycetidae</taxon>
        <taxon>Sordariales</taxon>
        <taxon>Chaetomiaceae</taxon>
        <taxon>Parathielavia</taxon>
    </lineage>
</organism>
<dbReference type="EMBL" id="MU853251">
    <property type="protein sequence ID" value="KAK4119257.1"/>
    <property type="molecule type" value="Genomic_DNA"/>
</dbReference>
<evidence type="ECO:0000313" key="2">
    <source>
        <dbReference type="Proteomes" id="UP001302602"/>
    </source>
</evidence>
<protein>
    <submittedName>
        <fullName evidence="1">Uncharacterized protein</fullName>
    </submittedName>
</protein>
<dbReference type="AlphaFoldDB" id="A0AAN6YZC3"/>
<dbReference type="GeneID" id="87830694"/>
<reference evidence="1" key="1">
    <citation type="journal article" date="2023" name="Mol. Phylogenet. Evol.">
        <title>Genome-scale phylogeny and comparative genomics of the fungal order Sordariales.</title>
        <authorList>
            <person name="Hensen N."/>
            <person name="Bonometti L."/>
            <person name="Westerberg I."/>
            <person name="Brannstrom I.O."/>
            <person name="Guillou S."/>
            <person name="Cros-Aarteil S."/>
            <person name="Calhoun S."/>
            <person name="Haridas S."/>
            <person name="Kuo A."/>
            <person name="Mondo S."/>
            <person name="Pangilinan J."/>
            <person name="Riley R."/>
            <person name="LaButti K."/>
            <person name="Andreopoulos B."/>
            <person name="Lipzen A."/>
            <person name="Chen C."/>
            <person name="Yan M."/>
            <person name="Daum C."/>
            <person name="Ng V."/>
            <person name="Clum A."/>
            <person name="Steindorff A."/>
            <person name="Ohm R.A."/>
            <person name="Martin F."/>
            <person name="Silar P."/>
            <person name="Natvig D.O."/>
            <person name="Lalanne C."/>
            <person name="Gautier V."/>
            <person name="Ament-Velasquez S.L."/>
            <person name="Kruys A."/>
            <person name="Hutchinson M.I."/>
            <person name="Powell A.J."/>
            <person name="Barry K."/>
            <person name="Miller A.N."/>
            <person name="Grigoriev I.V."/>
            <person name="Debuchy R."/>
            <person name="Gladieux P."/>
            <person name="Hiltunen Thoren M."/>
            <person name="Johannesson H."/>
        </authorList>
    </citation>
    <scope>NUCLEOTIDE SEQUENCE</scope>
    <source>
        <strain evidence="1">CBS 731.68</strain>
    </source>
</reference>
<keyword evidence="2" id="KW-1185">Reference proteome</keyword>